<dbReference type="Proteomes" id="UP000015453">
    <property type="component" value="Unassembled WGS sequence"/>
</dbReference>
<evidence type="ECO:0000256" key="1">
    <source>
        <dbReference type="SAM" id="MobiDB-lite"/>
    </source>
</evidence>
<dbReference type="AlphaFoldDB" id="S8CAF3"/>
<evidence type="ECO:0000313" key="3">
    <source>
        <dbReference type="Proteomes" id="UP000015453"/>
    </source>
</evidence>
<comment type="caution">
    <text evidence="2">The sequence shown here is derived from an EMBL/GenBank/DDBJ whole genome shotgun (WGS) entry which is preliminary data.</text>
</comment>
<keyword evidence="3" id="KW-1185">Reference proteome</keyword>
<name>S8CAF3_9LAMI</name>
<accession>S8CAF3</accession>
<dbReference type="EMBL" id="AUSU01005190">
    <property type="protein sequence ID" value="EPS63869.1"/>
    <property type="molecule type" value="Genomic_DNA"/>
</dbReference>
<gene>
    <name evidence="2" type="ORF">M569_10914</name>
</gene>
<proteinExistence type="predicted"/>
<protein>
    <submittedName>
        <fullName evidence="2">Uncharacterized protein</fullName>
    </submittedName>
</protein>
<organism evidence="2 3">
    <name type="scientific">Genlisea aurea</name>
    <dbReference type="NCBI Taxonomy" id="192259"/>
    <lineage>
        <taxon>Eukaryota</taxon>
        <taxon>Viridiplantae</taxon>
        <taxon>Streptophyta</taxon>
        <taxon>Embryophyta</taxon>
        <taxon>Tracheophyta</taxon>
        <taxon>Spermatophyta</taxon>
        <taxon>Magnoliopsida</taxon>
        <taxon>eudicotyledons</taxon>
        <taxon>Gunneridae</taxon>
        <taxon>Pentapetalae</taxon>
        <taxon>asterids</taxon>
        <taxon>lamiids</taxon>
        <taxon>Lamiales</taxon>
        <taxon>Lentibulariaceae</taxon>
        <taxon>Genlisea</taxon>
    </lineage>
</organism>
<sequence length="93" mass="10032">MDESKDADLAARKKGDSSSEMTDNEAAQQTLAEVMRKVMLGFTKSQEASSNSSTTADNFSIQPVDNTGLLAFEQSANTTFSTAQLQPAHRKSQ</sequence>
<evidence type="ECO:0000313" key="2">
    <source>
        <dbReference type="EMBL" id="EPS63869.1"/>
    </source>
</evidence>
<feature type="region of interest" description="Disordered" evidence="1">
    <location>
        <begin position="1"/>
        <end position="26"/>
    </location>
</feature>
<feature type="compositionally biased region" description="Basic and acidic residues" evidence="1">
    <location>
        <begin position="1"/>
        <end position="17"/>
    </location>
</feature>
<reference evidence="2 3" key="1">
    <citation type="journal article" date="2013" name="BMC Genomics">
        <title>The miniature genome of a carnivorous plant Genlisea aurea contains a low number of genes and short non-coding sequences.</title>
        <authorList>
            <person name="Leushkin E.V."/>
            <person name="Sutormin R.A."/>
            <person name="Nabieva E.R."/>
            <person name="Penin A.A."/>
            <person name="Kondrashov A.S."/>
            <person name="Logacheva M.D."/>
        </authorList>
    </citation>
    <scope>NUCLEOTIDE SEQUENCE [LARGE SCALE GENOMIC DNA]</scope>
</reference>